<dbReference type="InterPro" id="IPR031893">
    <property type="entry name" value="Phage_tail_APC"/>
</dbReference>
<comment type="caution">
    <text evidence="2">The sequence shown here is derived from an EMBL/GenBank/DDBJ whole genome shotgun (WGS) entry which is preliminary data.</text>
</comment>
<keyword evidence="3" id="KW-1185">Reference proteome</keyword>
<name>A0ABX3CGQ2_9NEIS</name>
<protein>
    <recommendedName>
        <fullName evidence="1">Phage tail assembly chaperone-like domain-containing protein</fullName>
    </recommendedName>
</protein>
<sequence length="135" mass="14832">MAIYFSPSLCGFFDGDSTIRPVDAAEIPTELYNALLDAQAAGAVIGVDDKGRPIARARPPASVEEVAEQSRQQRDLLLRDVLAILDRHTNQKSYGTPTTLTEEQAAQWAVYAQALRDVPQQPGFPLKTIWPVKPQ</sequence>
<dbReference type="EMBL" id="MKCT01000001">
    <property type="protein sequence ID" value="OHX21256.1"/>
    <property type="molecule type" value="Genomic_DNA"/>
</dbReference>
<gene>
    <name evidence="2" type="ORF">BI344_01565</name>
</gene>
<dbReference type="Pfam" id="PF16778">
    <property type="entry name" value="Phage_tail_APC"/>
    <property type="match status" value="1"/>
</dbReference>
<reference evidence="2 3" key="1">
    <citation type="submission" date="2016-09" db="EMBL/GenBank/DDBJ databases">
        <title>Chromobacterium muskegensis sp. nov., an insecticidal bacterium isolated from Sphagnum bogs.</title>
        <authorList>
            <person name="Sparks M.E."/>
            <person name="Blackburn M.B."/>
            <person name="Gundersen-Rindal D.E."/>
            <person name="Mitchell A."/>
            <person name="Farrar R."/>
            <person name="Kuhar D."/>
        </authorList>
    </citation>
    <scope>NUCLEOTIDE SEQUENCE [LARGE SCALE GENOMIC DNA]</scope>
    <source>
        <strain evidence="2 3">14B-1</strain>
    </source>
</reference>
<dbReference type="Proteomes" id="UP000180280">
    <property type="component" value="Unassembled WGS sequence"/>
</dbReference>
<evidence type="ECO:0000313" key="3">
    <source>
        <dbReference type="Proteomes" id="UP000180280"/>
    </source>
</evidence>
<evidence type="ECO:0000313" key="2">
    <source>
        <dbReference type="EMBL" id="OHX21256.1"/>
    </source>
</evidence>
<dbReference type="RefSeq" id="WP_071111214.1">
    <property type="nucleotide sequence ID" value="NZ_MKCT01000001.1"/>
</dbReference>
<feature type="domain" description="Phage tail assembly chaperone-like" evidence="1">
    <location>
        <begin position="99"/>
        <end position="135"/>
    </location>
</feature>
<proteinExistence type="predicted"/>
<accession>A0ABX3CGQ2</accession>
<evidence type="ECO:0000259" key="1">
    <source>
        <dbReference type="Pfam" id="PF16778"/>
    </source>
</evidence>
<organism evidence="2 3">
    <name type="scientific">Chromobacterium sphagni</name>
    <dbReference type="NCBI Taxonomy" id="1903179"/>
    <lineage>
        <taxon>Bacteria</taxon>
        <taxon>Pseudomonadati</taxon>
        <taxon>Pseudomonadota</taxon>
        <taxon>Betaproteobacteria</taxon>
        <taxon>Neisseriales</taxon>
        <taxon>Chromobacteriaceae</taxon>
        <taxon>Chromobacterium</taxon>
    </lineage>
</organism>